<dbReference type="Proteomes" id="UP000677875">
    <property type="component" value="Unassembled WGS sequence"/>
</dbReference>
<dbReference type="CDD" id="cd08861">
    <property type="entry name" value="OtcD1_ARO-CYC_like"/>
    <property type="match status" value="2"/>
</dbReference>
<dbReference type="EMBL" id="JAGPNL010000001">
    <property type="protein sequence ID" value="MBQ0825030.1"/>
    <property type="molecule type" value="Genomic_DNA"/>
</dbReference>
<protein>
    <submittedName>
        <fullName evidence="1">Aromatase/cyclase</fullName>
    </submittedName>
</protein>
<reference evidence="1" key="1">
    <citation type="submission" date="2021-04" db="EMBL/GenBank/DDBJ databases">
        <title>Genome seq and assembly of Streptomyces sp. RG38.</title>
        <authorList>
            <person name="Chhetri G."/>
        </authorList>
    </citation>
    <scope>NUCLEOTIDE SEQUENCE</scope>
    <source>
        <strain evidence="1">RG38</strain>
    </source>
</reference>
<comment type="caution">
    <text evidence="1">The sequence shown here is derived from an EMBL/GenBank/DDBJ whole genome shotgun (WGS) entry which is preliminary data.</text>
</comment>
<dbReference type="RefSeq" id="WP_210867742.1">
    <property type="nucleotide sequence ID" value="NZ_JAGPNL010000001.1"/>
</dbReference>
<evidence type="ECO:0000313" key="1">
    <source>
        <dbReference type="EMBL" id="MBQ0825030.1"/>
    </source>
</evidence>
<dbReference type="InterPro" id="IPR019587">
    <property type="entry name" value="Polyketide_cyclase/dehydratase"/>
</dbReference>
<name>A0A940XB12_9ACTN</name>
<evidence type="ECO:0000313" key="2">
    <source>
        <dbReference type="Proteomes" id="UP000677875"/>
    </source>
</evidence>
<dbReference type="InterPro" id="IPR023393">
    <property type="entry name" value="START-like_dom_sf"/>
</dbReference>
<organism evidence="1 2">
    <name type="scientific">Streptomyces tagetis</name>
    <dbReference type="NCBI Taxonomy" id="2820809"/>
    <lineage>
        <taxon>Bacteria</taxon>
        <taxon>Bacillati</taxon>
        <taxon>Actinomycetota</taxon>
        <taxon>Actinomycetes</taxon>
        <taxon>Kitasatosporales</taxon>
        <taxon>Streptomycetaceae</taxon>
        <taxon>Streptomyces</taxon>
    </lineage>
</organism>
<dbReference type="Pfam" id="PF10604">
    <property type="entry name" value="Polyketide_cyc2"/>
    <property type="match status" value="1"/>
</dbReference>
<accession>A0A940XB12</accession>
<sequence length="318" mass="35739">MSRTHVVRHTTTVKAPAERCHTLIADLDAWPQHFAPAVHAEILERRDDGAELVRRWAVTGPSSVHTWDAWRRLESGRRIALDQVEPEAPLASMRATWTFETTAPGTTEVVVTHEFALRDDAPDDAVHAIGAELDGRTPGQLESLRRTAEAWEELEPRVISFEDPLFIAGRLEDVYEFLYAADKWPDRVPHVTKLNLTEDTPGVQFFDMHTHTPDGREHTTRSVRICLPQHKIVYKQIGLPALLDAHTGHWVFVETPEGVVAHARHTATIKPSALSLLGEGTTVADARKYLRRVLSTNSLQTLRYAQQFAEERARADAA</sequence>
<dbReference type="SUPFAM" id="SSF55961">
    <property type="entry name" value="Bet v1-like"/>
    <property type="match status" value="2"/>
</dbReference>
<proteinExistence type="predicted"/>
<dbReference type="AlphaFoldDB" id="A0A940XB12"/>
<keyword evidence="2" id="KW-1185">Reference proteome</keyword>
<gene>
    <name evidence="1" type="ORF">J5Y05_00665</name>
</gene>
<dbReference type="Gene3D" id="3.30.530.20">
    <property type="match status" value="2"/>
</dbReference>